<feature type="transmembrane region" description="Helical" evidence="1">
    <location>
        <begin position="206"/>
        <end position="227"/>
    </location>
</feature>
<feature type="transmembrane region" description="Helical" evidence="1">
    <location>
        <begin position="44"/>
        <end position="67"/>
    </location>
</feature>
<protein>
    <submittedName>
        <fullName evidence="2">Uncharacterized protein</fullName>
    </submittedName>
</protein>
<dbReference type="RefSeq" id="WP_273000438.1">
    <property type="nucleotide sequence ID" value="NZ_PEBV01000028.1"/>
</dbReference>
<gene>
    <name evidence="2" type="ORF">HSCHL_0633</name>
</gene>
<feature type="transmembrane region" description="Helical" evidence="1">
    <location>
        <begin position="79"/>
        <end position="98"/>
    </location>
</feature>
<feature type="transmembrane region" description="Helical" evidence="1">
    <location>
        <begin position="104"/>
        <end position="122"/>
    </location>
</feature>
<evidence type="ECO:0000313" key="2">
    <source>
        <dbReference type="EMBL" id="PTQ52269.1"/>
    </source>
</evidence>
<comment type="caution">
    <text evidence="2">The sequence shown here is derived from an EMBL/GenBank/DDBJ whole genome shotgun (WGS) entry which is preliminary data.</text>
</comment>
<keyword evidence="1" id="KW-1133">Transmembrane helix</keyword>
<feature type="transmembrane region" description="Helical" evidence="1">
    <location>
        <begin position="270"/>
        <end position="293"/>
    </location>
</feature>
<evidence type="ECO:0000313" key="3">
    <source>
        <dbReference type="Proteomes" id="UP000244180"/>
    </source>
</evidence>
<evidence type="ECO:0000256" key="1">
    <source>
        <dbReference type="SAM" id="Phobius"/>
    </source>
</evidence>
<feature type="transmembrane region" description="Helical" evidence="1">
    <location>
        <begin position="233"/>
        <end position="250"/>
    </location>
</feature>
<feature type="transmembrane region" description="Helical" evidence="1">
    <location>
        <begin position="175"/>
        <end position="194"/>
    </location>
</feature>
<keyword evidence="1" id="KW-0472">Membrane</keyword>
<feature type="transmembrane region" description="Helical" evidence="1">
    <location>
        <begin position="305"/>
        <end position="326"/>
    </location>
</feature>
<accession>A0A2T5G7Y1</accession>
<keyword evidence="1" id="KW-0812">Transmembrane</keyword>
<proteinExistence type="predicted"/>
<feature type="transmembrane region" description="Helical" evidence="1">
    <location>
        <begin position="134"/>
        <end position="155"/>
    </location>
</feature>
<dbReference type="AlphaFoldDB" id="A0A2T5G7Y1"/>
<dbReference type="EMBL" id="PEBV01000028">
    <property type="protein sequence ID" value="PTQ52269.1"/>
    <property type="molecule type" value="Genomic_DNA"/>
</dbReference>
<organism evidence="2 3">
    <name type="scientific">Hydrogenibacillus schlegelii</name>
    <name type="common">Bacillus schlegelii</name>
    <dbReference type="NCBI Taxonomy" id="1484"/>
    <lineage>
        <taxon>Bacteria</taxon>
        <taxon>Bacillati</taxon>
        <taxon>Bacillota</taxon>
        <taxon>Bacilli</taxon>
        <taxon>Bacillales</taxon>
        <taxon>Bacillales Family X. Incertae Sedis</taxon>
        <taxon>Hydrogenibacillus</taxon>
    </lineage>
</organism>
<dbReference type="InterPro" id="IPR036927">
    <property type="entry name" value="Cyt_c_oxase-like_su1_sf"/>
</dbReference>
<reference evidence="2 3" key="1">
    <citation type="submission" date="2017-08" db="EMBL/GenBank/DDBJ databases">
        <title>Burning lignite coal seam in the remote Altai Mountains harbors a hydrogen-driven thermophilic microbial community.</title>
        <authorList>
            <person name="Kadnikov V.V."/>
            <person name="Mardanov A.V."/>
            <person name="Ivasenko D."/>
            <person name="Beletsky A.V."/>
            <person name="Karnachuk O.V."/>
            <person name="Ravin N.V."/>
        </authorList>
    </citation>
    <scope>NUCLEOTIDE SEQUENCE [LARGE SCALE GENOMIC DNA]</scope>
    <source>
        <strain evidence="2">AL33</strain>
    </source>
</reference>
<dbReference type="Gene3D" id="1.20.210.10">
    <property type="entry name" value="Cytochrome c oxidase-like, subunit I domain"/>
    <property type="match status" value="1"/>
</dbReference>
<dbReference type="SUPFAM" id="SSF81442">
    <property type="entry name" value="Cytochrome c oxidase subunit I-like"/>
    <property type="match status" value="1"/>
</dbReference>
<name>A0A2T5G7Y1_HYDSH</name>
<dbReference type="Proteomes" id="UP000244180">
    <property type="component" value="Unassembled WGS sequence"/>
</dbReference>
<sequence length="400" mass="44165">MYTLPFLFLVSGLLSAAIYAVSTWTPLMALVFRDLQSPGALYFVHLFMLGGALMIAFGATYQLLSVVLGREIWSRKLGFVHYAFFALGTILLLVAFLNFRPPDIAFAATLVWISVLLFAVNVGMTMGLAKKWDAVIFSVAGATFFLVMAATLGWLMGLSLAGWIKLPHLTPILLAHMWFAGVGWFGLLISGFSYKLLSMFYLAHGMHLWTSALWFLSGFFGGFSFFIAGPGRIWLVGPLLLGLASLGYALHVRQIQSARNKNNPGPGIQLAVRLNVLLPALSLLILVLSGWLLREKPGHETAVRWVALMIGAYLLGWVGLTILAYLSKIFPFLWWTARYGQRVGQGRVPTVNQLLNETWTQRLLRLVFALTFSTVPQLMDKYSIEGIPPRLLPASSAGCS</sequence>